<evidence type="ECO:0000256" key="4">
    <source>
        <dbReference type="ARBA" id="ARBA00022777"/>
    </source>
</evidence>
<feature type="domain" description="Carbohydrate kinase PfkB" evidence="10">
    <location>
        <begin position="6"/>
        <end position="279"/>
    </location>
</feature>
<dbReference type="Gene3D" id="3.40.1190.20">
    <property type="match status" value="1"/>
</dbReference>
<feature type="binding site" evidence="9">
    <location>
        <position position="179"/>
    </location>
    <ligand>
        <name>ATP</name>
        <dbReference type="ChEBI" id="CHEBI:30616"/>
    </ligand>
</feature>
<keyword evidence="6 9" id="KW-0460">Magnesium</keyword>
<dbReference type="GO" id="GO:0005524">
    <property type="term" value="F:ATP binding"/>
    <property type="evidence" value="ECO:0007669"/>
    <property type="project" value="UniProtKB-UniRule"/>
</dbReference>
<feature type="binding site" evidence="9">
    <location>
        <begin position="205"/>
        <end position="210"/>
    </location>
    <ligand>
        <name>ATP</name>
        <dbReference type="ChEBI" id="CHEBI:30616"/>
    </ligand>
</feature>
<feature type="binding site" evidence="9">
    <location>
        <position position="237"/>
    </location>
    <ligand>
        <name>substrate</name>
    </ligand>
</feature>
<evidence type="ECO:0000313" key="11">
    <source>
        <dbReference type="EMBL" id="SFC20696.1"/>
    </source>
</evidence>
<keyword evidence="2 9" id="KW-0479">Metal-binding</keyword>
<feature type="active site" description="Proton acceptor" evidence="9">
    <location>
        <position position="237"/>
    </location>
</feature>
<name>A0A1I1HA98_9RHOB</name>
<evidence type="ECO:0000256" key="8">
    <source>
        <dbReference type="ARBA" id="ARBA00023277"/>
    </source>
</evidence>
<keyword evidence="12" id="KW-1185">Reference proteome</keyword>
<evidence type="ECO:0000256" key="7">
    <source>
        <dbReference type="ARBA" id="ARBA00022958"/>
    </source>
</evidence>
<evidence type="ECO:0000256" key="3">
    <source>
        <dbReference type="ARBA" id="ARBA00022741"/>
    </source>
</evidence>
<keyword evidence="1 9" id="KW-0808">Transferase</keyword>
<feature type="binding site" evidence="9">
    <location>
        <begin position="236"/>
        <end position="237"/>
    </location>
    <ligand>
        <name>ATP</name>
        <dbReference type="ChEBI" id="CHEBI:30616"/>
    </ligand>
</feature>
<feature type="binding site" evidence="9">
    <location>
        <position position="267"/>
    </location>
    <ligand>
        <name>K(+)</name>
        <dbReference type="ChEBI" id="CHEBI:29103"/>
    </ligand>
</feature>
<comment type="similarity">
    <text evidence="9">Belongs to the carbohydrate kinase PfkB family. Ribokinase subfamily.</text>
</comment>
<dbReference type="PANTHER" id="PTHR10584:SF166">
    <property type="entry name" value="RIBOKINASE"/>
    <property type="match status" value="1"/>
</dbReference>
<keyword evidence="3 9" id="KW-0547">Nucleotide-binding</keyword>
<dbReference type="Pfam" id="PF00294">
    <property type="entry name" value="PfkB"/>
    <property type="match status" value="1"/>
</dbReference>
<dbReference type="UniPathway" id="UPA00916">
    <property type="reaction ID" value="UER00889"/>
</dbReference>
<dbReference type="GO" id="GO:0004747">
    <property type="term" value="F:ribokinase activity"/>
    <property type="evidence" value="ECO:0007669"/>
    <property type="project" value="UniProtKB-UniRule"/>
</dbReference>
<evidence type="ECO:0000256" key="2">
    <source>
        <dbReference type="ARBA" id="ARBA00022723"/>
    </source>
</evidence>
<comment type="cofactor">
    <cofactor evidence="9">
        <name>Mg(2+)</name>
        <dbReference type="ChEBI" id="CHEBI:18420"/>
    </cofactor>
    <text evidence="9">Requires a divalent cation, most likely magnesium in vivo, as an electrophilic catalyst to aid phosphoryl group transfer. It is the chelate of the metal and the nucleotide that is the actual substrate.</text>
</comment>
<dbReference type="CDD" id="cd01174">
    <property type="entry name" value="ribokinase"/>
    <property type="match status" value="1"/>
</dbReference>
<accession>A0A1I1HA98</accession>
<feature type="binding site" evidence="9">
    <location>
        <position position="233"/>
    </location>
    <ligand>
        <name>K(+)</name>
        <dbReference type="ChEBI" id="CHEBI:29103"/>
    </ligand>
</feature>
<evidence type="ECO:0000259" key="10">
    <source>
        <dbReference type="Pfam" id="PF00294"/>
    </source>
</evidence>
<dbReference type="GO" id="GO:0005737">
    <property type="term" value="C:cytoplasm"/>
    <property type="evidence" value="ECO:0007669"/>
    <property type="project" value="UniProtKB-SubCell"/>
</dbReference>
<reference evidence="11 12" key="1">
    <citation type="submission" date="2016-10" db="EMBL/GenBank/DDBJ databases">
        <authorList>
            <person name="de Groot N.N."/>
        </authorList>
    </citation>
    <scope>NUCLEOTIDE SEQUENCE [LARGE SCALE GENOMIC DNA]</scope>
    <source>
        <strain evidence="11 12">DSM 29619</strain>
    </source>
</reference>
<dbReference type="InterPro" id="IPR011611">
    <property type="entry name" value="PfkB_dom"/>
</dbReference>
<comment type="subcellular location">
    <subcellularLocation>
        <location evidence="9">Cytoplasm</location>
    </subcellularLocation>
</comment>
<feature type="binding site" evidence="9">
    <location>
        <begin position="38"/>
        <end position="42"/>
    </location>
    <ligand>
        <name>substrate</name>
    </ligand>
</feature>
<feature type="binding site" evidence="9">
    <location>
        <position position="272"/>
    </location>
    <ligand>
        <name>K(+)</name>
        <dbReference type="ChEBI" id="CHEBI:29103"/>
    </ligand>
</feature>
<dbReference type="PANTHER" id="PTHR10584">
    <property type="entry name" value="SUGAR KINASE"/>
    <property type="match status" value="1"/>
</dbReference>
<feature type="binding site" evidence="9">
    <location>
        <position position="270"/>
    </location>
    <ligand>
        <name>K(+)</name>
        <dbReference type="ChEBI" id="CHEBI:29103"/>
    </ligand>
</feature>
<gene>
    <name evidence="9" type="primary">rbsK</name>
    <name evidence="11" type="ORF">SAMN05421762_0174</name>
</gene>
<keyword evidence="9" id="KW-0963">Cytoplasm</keyword>
<evidence type="ECO:0000256" key="5">
    <source>
        <dbReference type="ARBA" id="ARBA00022840"/>
    </source>
</evidence>
<comment type="subunit">
    <text evidence="9">Homodimer.</text>
</comment>
<keyword evidence="4 9" id="KW-0418">Kinase</keyword>
<dbReference type="EMBL" id="FOLX01000001">
    <property type="protein sequence ID" value="SFC20696.1"/>
    <property type="molecule type" value="Genomic_DNA"/>
</dbReference>
<keyword evidence="8 9" id="KW-0119">Carbohydrate metabolism</keyword>
<evidence type="ECO:0000313" key="12">
    <source>
        <dbReference type="Proteomes" id="UP000231644"/>
    </source>
</evidence>
<dbReference type="STRING" id="517719.SAMN05421762_0174"/>
<comment type="pathway">
    <text evidence="9">Carbohydrate metabolism; D-ribose degradation; D-ribose 5-phosphate from beta-D-ribopyranose: step 2/2.</text>
</comment>
<dbReference type="PRINTS" id="PR00990">
    <property type="entry name" value="RIBOKINASE"/>
</dbReference>
<organism evidence="11 12">
    <name type="scientific">Pseudooceanicola nitratireducens</name>
    <dbReference type="NCBI Taxonomy" id="517719"/>
    <lineage>
        <taxon>Bacteria</taxon>
        <taxon>Pseudomonadati</taxon>
        <taxon>Pseudomonadota</taxon>
        <taxon>Alphaproteobacteria</taxon>
        <taxon>Rhodobacterales</taxon>
        <taxon>Paracoccaceae</taxon>
        <taxon>Pseudooceanicola</taxon>
    </lineage>
</organism>
<comment type="caution">
    <text evidence="9">Lacks conserved residue(s) required for the propagation of feature annotation.</text>
</comment>
<feature type="binding site" evidence="9">
    <location>
        <position position="136"/>
    </location>
    <ligand>
        <name>substrate</name>
    </ligand>
</feature>
<dbReference type="InterPro" id="IPR029056">
    <property type="entry name" value="Ribokinase-like"/>
</dbReference>
<dbReference type="SUPFAM" id="SSF53613">
    <property type="entry name" value="Ribokinase-like"/>
    <property type="match status" value="1"/>
</dbReference>
<comment type="catalytic activity">
    <reaction evidence="9">
        <text>D-ribose + ATP = D-ribose 5-phosphate + ADP + H(+)</text>
        <dbReference type="Rhea" id="RHEA:13697"/>
        <dbReference type="ChEBI" id="CHEBI:15378"/>
        <dbReference type="ChEBI" id="CHEBI:30616"/>
        <dbReference type="ChEBI" id="CHEBI:47013"/>
        <dbReference type="ChEBI" id="CHEBI:78346"/>
        <dbReference type="ChEBI" id="CHEBI:456216"/>
        <dbReference type="EC" id="2.7.1.15"/>
    </reaction>
</comment>
<dbReference type="AlphaFoldDB" id="A0A1I1HA98"/>
<dbReference type="InterPro" id="IPR002139">
    <property type="entry name" value="Ribo/fructo_kinase"/>
</dbReference>
<dbReference type="GO" id="GO:0046872">
    <property type="term" value="F:metal ion binding"/>
    <property type="evidence" value="ECO:0007669"/>
    <property type="project" value="UniProtKB-KW"/>
</dbReference>
<dbReference type="InterPro" id="IPR011877">
    <property type="entry name" value="Ribokinase"/>
</dbReference>
<sequence length="290" mass="30749">MAIWNLGSVNADLVYRLPHLPAPGETLAALSHQRGLGGKGANMSVAAVRAGGDVHHIGAVGEDGVWMRDRLEDYGVGVAHIRVVDAASGHAIIALDGSGENQIIIHPGANILVEMPVLEEVLSRASAGDIAVFQNETNVQRDFARAARDRGLRVCYAAAPFSVQAVRDVLDQIDILVMNAVEAAQLEAEMGLAVADIPVADVVITLGADGCRWLHQGRERHFDAPRVTPVDTTGAGDTFTGYLLAALDNKQDMARAISRAQMAGAVMVTRLGTADVIPTQDDIDQFFASF</sequence>
<comment type="function">
    <text evidence="9">Catalyzes the phosphorylation of ribose at O-5 in a reaction requiring ATP and magnesium. The resulting D-ribose-5-phosphate can then be used either for sythesis of nucleotides, histidine, and tryptophan, or as a component of the pentose phosphate pathway.</text>
</comment>
<dbReference type="EC" id="2.7.1.15" evidence="9"/>
<dbReference type="RefSeq" id="WP_093449121.1">
    <property type="nucleotide sequence ID" value="NZ_FNZG01000002.1"/>
</dbReference>
<keyword evidence="7 9" id="KW-0630">Potassium</keyword>
<evidence type="ECO:0000256" key="6">
    <source>
        <dbReference type="ARBA" id="ARBA00022842"/>
    </source>
</evidence>
<comment type="activity regulation">
    <text evidence="9">Activated by a monovalent cation that binds near, but not in, the active site. The most likely occupant of the site in vivo is potassium. Ion binding induces a conformational change that may alter substrate affinity.</text>
</comment>
<keyword evidence="5 9" id="KW-0067">ATP-binding</keyword>
<feature type="binding site" evidence="9">
    <location>
        <position position="231"/>
    </location>
    <ligand>
        <name>K(+)</name>
        <dbReference type="ChEBI" id="CHEBI:29103"/>
    </ligand>
</feature>
<dbReference type="GO" id="GO:0019303">
    <property type="term" value="P:D-ribose catabolic process"/>
    <property type="evidence" value="ECO:0007669"/>
    <property type="project" value="UniProtKB-UniRule"/>
</dbReference>
<evidence type="ECO:0000256" key="1">
    <source>
        <dbReference type="ARBA" id="ARBA00022679"/>
    </source>
</evidence>
<dbReference type="OrthoDB" id="9775849at2"/>
<protein>
    <recommendedName>
        <fullName evidence="9">Ribokinase</fullName>
        <shortName evidence="9">RK</shortName>
        <ecNumber evidence="9">2.7.1.15</ecNumber>
    </recommendedName>
</protein>
<dbReference type="HAMAP" id="MF_01987">
    <property type="entry name" value="Ribokinase"/>
    <property type="match status" value="1"/>
</dbReference>
<feature type="binding site" evidence="9">
    <location>
        <begin position="10"/>
        <end position="12"/>
    </location>
    <ligand>
        <name>substrate</name>
    </ligand>
</feature>
<proteinExistence type="inferred from homology"/>
<dbReference type="Proteomes" id="UP000231644">
    <property type="component" value="Unassembled WGS sequence"/>
</dbReference>
<evidence type="ECO:0000256" key="9">
    <source>
        <dbReference type="HAMAP-Rule" id="MF_01987"/>
    </source>
</evidence>